<name>G3HCA6_CRIGR</name>
<gene>
    <name evidence="1" type="ORF">I79_008112</name>
</gene>
<dbReference type="EMBL" id="JH000278">
    <property type="protein sequence ID" value="EGV93113.1"/>
    <property type="molecule type" value="Genomic_DNA"/>
</dbReference>
<protein>
    <submittedName>
        <fullName evidence="1">Uncharacterized protein</fullName>
    </submittedName>
</protein>
<dbReference type="AlphaFoldDB" id="G3HCA6"/>
<reference evidence="2" key="1">
    <citation type="journal article" date="2011" name="Nat. Biotechnol.">
        <title>The genomic sequence of the Chinese hamster ovary (CHO)-K1 cell line.</title>
        <authorList>
            <person name="Xu X."/>
            <person name="Nagarajan H."/>
            <person name="Lewis N.E."/>
            <person name="Pan S."/>
            <person name="Cai Z."/>
            <person name="Liu X."/>
            <person name="Chen W."/>
            <person name="Xie M."/>
            <person name="Wang W."/>
            <person name="Hammond S."/>
            <person name="Andersen M.R."/>
            <person name="Neff N."/>
            <person name="Passarelli B."/>
            <person name="Koh W."/>
            <person name="Fan H.C."/>
            <person name="Wang J."/>
            <person name="Gui Y."/>
            <person name="Lee K.H."/>
            <person name="Betenbaugh M.J."/>
            <person name="Quake S.R."/>
            <person name="Famili I."/>
            <person name="Palsson B.O."/>
            <person name="Wang J."/>
        </authorList>
    </citation>
    <scope>NUCLEOTIDE SEQUENCE [LARGE SCALE GENOMIC DNA]</scope>
    <source>
        <strain evidence="2">CHO K1 cell line</strain>
    </source>
</reference>
<proteinExistence type="predicted"/>
<dbReference type="InParanoid" id="G3HCA6"/>
<evidence type="ECO:0000313" key="2">
    <source>
        <dbReference type="Proteomes" id="UP000001075"/>
    </source>
</evidence>
<accession>G3HCA6</accession>
<organism evidence="1 2">
    <name type="scientific">Cricetulus griseus</name>
    <name type="common">Chinese hamster</name>
    <name type="synonym">Cricetulus barabensis griseus</name>
    <dbReference type="NCBI Taxonomy" id="10029"/>
    <lineage>
        <taxon>Eukaryota</taxon>
        <taxon>Metazoa</taxon>
        <taxon>Chordata</taxon>
        <taxon>Craniata</taxon>
        <taxon>Vertebrata</taxon>
        <taxon>Euteleostomi</taxon>
        <taxon>Mammalia</taxon>
        <taxon>Eutheria</taxon>
        <taxon>Euarchontoglires</taxon>
        <taxon>Glires</taxon>
        <taxon>Rodentia</taxon>
        <taxon>Myomorpha</taxon>
        <taxon>Muroidea</taxon>
        <taxon>Cricetidae</taxon>
        <taxon>Cricetinae</taxon>
        <taxon>Cricetulus</taxon>
    </lineage>
</organism>
<dbReference type="Proteomes" id="UP000001075">
    <property type="component" value="Unassembled WGS sequence"/>
</dbReference>
<evidence type="ECO:0000313" key="1">
    <source>
        <dbReference type="EMBL" id="EGV93113.1"/>
    </source>
</evidence>
<sequence length="52" mass="6199">MVSHLWHGEIWRFVAVPQDKFKRIFKDFSTKVTIVNDSIEQVSLKEARDRIP</sequence>